<gene>
    <name evidence="2" type="ORF">GBAR_LOCUS25414</name>
</gene>
<dbReference type="SUPFAM" id="SSF51197">
    <property type="entry name" value="Clavaminate synthase-like"/>
    <property type="match status" value="1"/>
</dbReference>
<keyword evidence="3" id="KW-1185">Reference proteome</keyword>
<sequence>MQEITEQLGGGQFTGGGGSPLVKWPNPEEEWAMPGSGHIDAYGPGGWSPFMLGATTYLYDVEPGGGGFVFWPRSHDSTHKYFLQYPEQIDGSFYDIKDWGWHVLSDLSPDGPREFIGAAGDVVLWHAFLCHTGSANVKDVPRFGIFARYSHKEREEIKYEIPEDLWKYWVI</sequence>
<feature type="region of interest" description="Disordered" evidence="1">
    <location>
        <begin position="1"/>
        <end position="25"/>
    </location>
</feature>
<feature type="compositionally biased region" description="Gly residues" evidence="1">
    <location>
        <begin position="8"/>
        <end position="19"/>
    </location>
</feature>
<protein>
    <recommendedName>
        <fullName evidence="4">Phytanoyl-CoA dioxygenase family protein</fullName>
    </recommendedName>
</protein>
<evidence type="ECO:0008006" key="4">
    <source>
        <dbReference type="Google" id="ProtNLM"/>
    </source>
</evidence>
<proteinExistence type="predicted"/>
<evidence type="ECO:0000256" key="1">
    <source>
        <dbReference type="SAM" id="MobiDB-lite"/>
    </source>
</evidence>
<dbReference type="Proteomes" id="UP001174909">
    <property type="component" value="Unassembled WGS sequence"/>
</dbReference>
<evidence type="ECO:0000313" key="2">
    <source>
        <dbReference type="EMBL" id="CAI8045970.1"/>
    </source>
</evidence>
<comment type="caution">
    <text evidence="2">The sequence shown here is derived from an EMBL/GenBank/DDBJ whole genome shotgun (WGS) entry which is preliminary data.</text>
</comment>
<reference evidence="2" key="1">
    <citation type="submission" date="2023-03" db="EMBL/GenBank/DDBJ databases">
        <authorList>
            <person name="Steffen K."/>
            <person name="Cardenas P."/>
        </authorList>
    </citation>
    <scope>NUCLEOTIDE SEQUENCE</scope>
</reference>
<accession>A0AA35XC35</accession>
<evidence type="ECO:0000313" key="3">
    <source>
        <dbReference type="Proteomes" id="UP001174909"/>
    </source>
</evidence>
<name>A0AA35XC35_GEOBA</name>
<dbReference type="Gene3D" id="2.60.120.620">
    <property type="entry name" value="q2cbj1_9rhob like domain"/>
    <property type="match status" value="1"/>
</dbReference>
<dbReference type="AlphaFoldDB" id="A0AA35XC35"/>
<dbReference type="EMBL" id="CASHTH010003516">
    <property type="protein sequence ID" value="CAI8045970.1"/>
    <property type="molecule type" value="Genomic_DNA"/>
</dbReference>
<organism evidence="2 3">
    <name type="scientific">Geodia barretti</name>
    <name type="common">Barrett's horny sponge</name>
    <dbReference type="NCBI Taxonomy" id="519541"/>
    <lineage>
        <taxon>Eukaryota</taxon>
        <taxon>Metazoa</taxon>
        <taxon>Porifera</taxon>
        <taxon>Demospongiae</taxon>
        <taxon>Heteroscleromorpha</taxon>
        <taxon>Tetractinellida</taxon>
        <taxon>Astrophorina</taxon>
        <taxon>Geodiidae</taxon>
        <taxon>Geodia</taxon>
    </lineage>
</organism>